<dbReference type="InterPro" id="IPR001789">
    <property type="entry name" value="Sig_transdc_resp-reg_receiver"/>
</dbReference>
<feature type="domain" description="Response regulatory" evidence="2">
    <location>
        <begin position="2"/>
        <end position="120"/>
    </location>
</feature>
<keyword evidence="4" id="KW-1185">Reference proteome</keyword>
<dbReference type="InterPro" id="IPR011006">
    <property type="entry name" value="CheY-like_superfamily"/>
</dbReference>
<dbReference type="PANTHER" id="PTHR43228:SF1">
    <property type="entry name" value="TWO-COMPONENT RESPONSE REGULATOR ARR22"/>
    <property type="match status" value="1"/>
</dbReference>
<dbReference type="PROSITE" id="PS50110">
    <property type="entry name" value="RESPONSE_REGULATORY"/>
    <property type="match status" value="1"/>
</dbReference>
<evidence type="ECO:0000313" key="4">
    <source>
        <dbReference type="Proteomes" id="UP001180487"/>
    </source>
</evidence>
<dbReference type="SUPFAM" id="SSF52172">
    <property type="entry name" value="CheY-like"/>
    <property type="match status" value="1"/>
</dbReference>
<sequence>MRLLVVDDSNMIRTRISKVVQGGGLGKIALVGLARNGVEALRIAKATQPDVVTMDLTMPEMDGVQCIREMLRLLPGTRILVVSALNDKATAIAALKLGARGFVAKPFTDDELRLALLDVTEGS</sequence>
<dbReference type="InterPro" id="IPR052048">
    <property type="entry name" value="ST_Response_Regulator"/>
</dbReference>
<dbReference type="Gene3D" id="3.40.50.2300">
    <property type="match status" value="1"/>
</dbReference>
<gene>
    <name evidence="3" type="ORF">J2X19_002687</name>
</gene>
<dbReference type="EMBL" id="JAVDXT010000002">
    <property type="protein sequence ID" value="MDR7378008.1"/>
    <property type="molecule type" value="Genomic_DNA"/>
</dbReference>
<dbReference type="Pfam" id="PF00072">
    <property type="entry name" value="Response_reg"/>
    <property type="match status" value="1"/>
</dbReference>
<dbReference type="SMART" id="SM00448">
    <property type="entry name" value="REC"/>
    <property type="match status" value="1"/>
</dbReference>
<dbReference type="PANTHER" id="PTHR43228">
    <property type="entry name" value="TWO-COMPONENT RESPONSE REGULATOR"/>
    <property type="match status" value="1"/>
</dbReference>
<dbReference type="Proteomes" id="UP001180487">
    <property type="component" value="Unassembled WGS sequence"/>
</dbReference>
<dbReference type="RefSeq" id="WP_310373816.1">
    <property type="nucleotide sequence ID" value="NZ_JAVDXT010000002.1"/>
</dbReference>
<protein>
    <submittedName>
        <fullName evidence="3">Two-component system chemotaxis response regulator CheY</fullName>
    </submittedName>
</protein>
<accession>A0ABU2C9K2</accession>
<reference evidence="3 4" key="1">
    <citation type="submission" date="2023-07" db="EMBL/GenBank/DDBJ databases">
        <title>Sorghum-associated microbial communities from plants grown in Nebraska, USA.</title>
        <authorList>
            <person name="Schachtman D."/>
        </authorList>
    </citation>
    <scope>NUCLEOTIDE SEQUENCE [LARGE SCALE GENOMIC DNA]</scope>
    <source>
        <strain evidence="3 4">BE313</strain>
    </source>
</reference>
<comment type="caution">
    <text evidence="3">The sequence shown here is derived from an EMBL/GenBank/DDBJ whole genome shotgun (WGS) entry which is preliminary data.</text>
</comment>
<keyword evidence="1" id="KW-0597">Phosphoprotein</keyword>
<name>A0ABU2C9K2_9BURK</name>
<proteinExistence type="predicted"/>
<evidence type="ECO:0000256" key="1">
    <source>
        <dbReference type="PROSITE-ProRule" id="PRU00169"/>
    </source>
</evidence>
<feature type="modified residue" description="4-aspartylphosphate" evidence="1">
    <location>
        <position position="55"/>
    </location>
</feature>
<organism evidence="3 4">
    <name type="scientific">Rhodoferax ferrireducens</name>
    <dbReference type="NCBI Taxonomy" id="192843"/>
    <lineage>
        <taxon>Bacteria</taxon>
        <taxon>Pseudomonadati</taxon>
        <taxon>Pseudomonadota</taxon>
        <taxon>Betaproteobacteria</taxon>
        <taxon>Burkholderiales</taxon>
        <taxon>Comamonadaceae</taxon>
        <taxon>Rhodoferax</taxon>
    </lineage>
</organism>
<evidence type="ECO:0000313" key="3">
    <source>
        <dbReference type="EMBL" id="MDR7378008.1"/>
    </source>
</evidence>
<evidence type="ECO:0000259" key="2">
    <source>
        <dbReference type="PROSITE" id="PS50110"/>
    </source>
</evidence>